<organism evidence="1">
    <name type="scientific">Brachypodium distachyon</name>
    <name type="common">Purple false brome</name>
    <name type="synonym">Trachynia distachya</name>
    <dbReference type="NCBI Taxonomy" id="15368"/>
    <lineage>
        <taxon>Eukaryota</taxon>
        <taxon>Viridiplantae</taxon>
        <taxon>Streptophyta</taxon>
        <taxon>Embryophyta</taxon>
        <taxon>Tracheophyta</taxon>
        <taxon>Spermatophyta</taxon>
        <taxon>Magnoliopsida</taxon>
        <taxon>Liliopsida</taxon>
        <taxon>Poales</taxon>
        <taxon>Poaceae</taxon>
        <taxon>BOP clade</taxon>
        <taxon>Pooideae</taxon>
        <taxon>Stipodae</taxon>
        <taxon>Brachypodieae</taxon>
        <taxon>Brachypodium</taxon>
    </lineage>
</organism>
<reference evidence="2" key="3">
    <citation type="submission" date="2018-08" db="UniProtKB">
        <authorList>
            <consortium name="EnsemblPlants"/>
        </authorList>
    </citation>
    <scope>IDENTIFICATION</scope>
    <source>
        <strain evidence="2">cv. Bd21</strain>
    </source>
</reference>
<accession>A0A2K2CHH9</accession>
<dbReference type="RefSeq" id="XP_024311926.1">
    <property type="nucleotide sequence ID" value="XM_024456158.1"/>
</dbReference>
<reference evidence="1" key="2">
    <citation type="submission" date="2017-06" db="EMBL/GenBank/DDBJ databases">
        <title>WGS assembly of Brachypodium distachyon.</title>
        <authorList>
            <consortium name="The International Brachypodium Initiative"/>
            <person name="Lucas S."/>
            <person name="Harmon-Smith M."/>
            <person name="Lail K."/>
            <person name="Tice H."/>
            <person name="Grimwood J."/>
            <person name="Bruce D."/>
            <person name="Barry K."/>
            <person name="Shu S."/>
            <person name="Lindquist E."/>
            <person name="Wang M."/>
            <person name="Pitluck S."/>
            <person name="Vogel J.P."/>
            <person name="Garvin D.F."/>
            <person name="Mockler T.C."/>
            <person name="Schmutz J."/>
            <person name="Rokhsar D."/>
            <person name="Bevan M.W."/>
        </authorList>
    </citation>
    <scope>NUCLEOTIDE SEQUENCE</scope>
    <source>
        <strain evidence="1">Bd21</strain>
    </source>
</reference>
<evidence type="ECO:0000313" key="1">
    <source>
        <dbReference type="EMBL" id="PNT61478.1"/>
    </source>
</evidence>
<dbReference type="Proteomes" id="UP000008810">
    <property type="component" value="Chromosome 5"/>
</dbReference>
<evidence type="ECO:0000313" key="3">
    <source>
        <dbReference type="Proteomes" id="UP000008810"/>
    </source>
</evidence>
<keyword evidence="3" id="KW-1185">Reference proteome</keyword>
<proteinExistence type="predicted"/>
<dbReference type="GeneID" id="112269431"/>
<dbReference type="EMBL" id="CM000884">
    <property type="protein sequence ID" value="PNT61478.1"/>
    <property type="molecule type" value="Genomic_DNA"/>
</dbReference>
<evidence type="ECO:0000313" key="2">
    <source>
        <dbReference type="EnsemblPlants" id="PNT61478"/>
    </source>
</evidence>
<name>A0A2K2CHH9_BRADI</name>
<gene>
    <name evidence="2" type="primary">LOC112269431</name>
    <name evidence="1" type="ORF">BRADI_5g15644v3</name>
</gene>
<dbReference type="AlphaFoldDB" id="A0A2K2CHH9"/>
<dbReference type="EnsemblPlants" id="PNT61478">
    <property type="protein sequence ID" value="PNT61478"/>
    <property type="gene ID" value="BRADI_5g15644v3"/>
</dbReference>
<dbReference type="Gramene" id="PNT61478">
    <property type="protein sequence ID" value="PNT61478"/>
    <property type="gene ID" value="BRADI_5g15644v3"/>
</dbReference>
<reference evidence="1 2" key="1">
    <citation type="journal article" date="2010" name="Nature">
        <title>Genome sequencing and analysis of the model grass Brachypodium distachyon.</title>
        <authorList>
            <consortium name="International Brachypodium Initiative"/>
        </authorList>
    </citation>
    <scope>NUCLEOTIDE SEQUENCE [LARGE SCALE GENOMIC DNA]</scope>
    <source>
        <strain evidence="1">Bd21</strain>
        <strain evidence="2">cv. Bd21</strain>
    </source>
</reference>
<protein>
    <submittedName>
        <fullName evidence="1 2">Uncharacterized protein</fullName>
    </submittedName>
</protein>
<sequence>MMYGPDGKKTKAATVLEVHRRRSLARARMEEYGEVEDVSLDDDSGKKVQCADTSFSLKNATGCISAWKDHMRDIPGEAGLGVMTSIKMKGTMSRVFSMYLLFYLDPDTMMLEAVPGKPFKVDEALVIRILGKLGDGSNLNVLVDFTKERRKELLKKVHGLFGTNPSKKSNAVPVVKLESILSSAKADKVDRMKNKAGRDRVMAAYFAYIYSTFLAPKNSSPKVSDEVLHIIEDPGAIKMFNIVPCILEALQCGARNVRAALENGDRVIMDGCLILLLIGFVEHMIYGEGATRLEGPRIAEYTDRQLKKHLREFSPDILENSAVARLWNKYMQGEMGEGGLTSMRAGGNHGGVGSCESAPGACGESVSGMMKELQDRYEEELRTANARLDSEEDLLETEEIHKIDILKAEVLRKLRIGHETRRSKDVV</sequence>